<proteinExistence type="predicted"/>
<reference evidence="1" key="1">
    <citation type="journal article" date="2014" name="Front. Microbiol.">
        <title>High frequency of phylogenetically diverse reductive dehalogenase-homologous genes in deep subseafloor sedimentary metagenomes.</title>
        <authorList>
            <person name="Kawai M."/>
            <person name="Futagami T."/>
            <person name="Toyoda A."/>
            <person name="Takaki Y."/>
            <person name="Nishi S."/>
            <person name="Hori S."/>
            <person name="Arai W."/>
            <person name="Tsubouchi T."/>
            <person name="Morono Y."/>
            <person name="Uchiyama I."/>
            <person name="Ito T."/>
            <person name="Fujiyama A."/>
            <person name="Inagaki F."/>
            <person name="Takami H."/>
        </authorList>
    </citation>
    <scope>NUCLEOTIDE SEQUENCE</scope>
    <source>
        <strain evidence="1">Expedition CK06-06</strain>
    </source>
</reference>
<sequence length="33" mass="3562">MDELAQLANTAGANVIGRLIQRLPIPSKTHYLG</sequence>
<name>X1RGN0_9ZZZZ</name>
<feature type="non-terminal residue" evidence="1">
    <location>
        <position position="33"/>
    </location>
</feature>
<organism evidence="1">
    <name type="scientific">marine sediment metagenome</name>
    <dbReference type="NCBI Taxonomy" id="412755"/>
    <lineage>
        <taxon>unclassified sequences</taxon>
        <taxon>metagenomes</taxon>
        <taxon>ecological metagenomes</taxon>
    </lineage>
</organism>
<gene>
    <name evidence="1" type="ORF">S12H4_20990</name>
</gene>
<comment type="caution">
    <text evidence="1">The sequence shown here is derived from an EMBL/GenBank/DDBJ whole genome shotgun (WGS) entry which is preliminary data.</text>
</comment>
<accession>X1RGN0</accession>
<protein>
    <submittedName>
        <fullName evidence="1">Uncharacterized protein</fullName>
    </submittedName>
</protein>
<evidence type="ECO:0000313" key="1">
    <source>
        <dbReference type="EMBL" id="GAI79773.1"/>
    </source>
</evidence>
<dbReference type="AlphaFoldDB" id="X1RGN0"/>
<dbReference type="EMBL" id="BARW01010725">
    <property type="protein sequence ID" value="GAI79773.1"/>
    <property type="molecule type" value="Genomic_DNA"/>
</dbReference>